<dbReference type="SMART" id="SM00320">
    <property type="entry name" value="WD40"/>
    <property type="match status" value="5"/>
</dbReference>
<accession>A0ABY7FDD6</accession>
<dbReference type="Gene3D" id="2.130.10.10">
    <property type="entry name" value="YVTN repeat-like/Quinoprotein amine dehydrogenase"/>
    <property type="match status" value="2"/>
</dbReference>
<feature type="compositionally biased region" description="Acidic residues" evidence="2">
    <location>
        <begin position="26"/>
        <end position="38"/>
    </location>
</feature>
<dbReference type="InterPro" id="IPR036322">
    <property type="entry name" value="WD40_repeat_dom_sf"/>
</dbReference>
<dbReference type="InterPro" id="IPR001680">
    <property type="entry name" value="WD40_rpt"/>
</dbReference>
<reference evidence="3" key="1">
    <citation type="submission" date="2022-11" db="EMBL/GenBank/DDBJ databases">
        <title>Centuries of genome instability and evolution in soft-shell clam transmissible cancer (bioRxiv).</title>
        <authorList>
            <person name="Hart S.F.M."/>
            <person name="Yonemitsu M.A."/>
            <person name="Giersch R.M."/>
            <person name="Beal B.F."/>
            <person name="Arriagada G."/>
            <person name="Davis B.W."/>
            <person name="Ostrander E.A."/>
            <person name="Goff S.P."/>
            <person name="Metzger M.J."/>
        </authorList>
    </citation>
    <scope>NUCLEOTIDE SEQUENCE</scope>
    <source>
        <strain evidence="3">MELC-2E11</strain>
        <tissue evidence="3">Siphon/mantle</tissue>
    </source>
</reference>
<keyword evidence="4" id="KW-1185">Reference proteome</keyword>
<dbReference type="InterPro" id="IPR053053">
    <property type="entry name" value="WD_repeat_protein"/>
</dbReference>
<protein>
    <submittedName>
        <fullName evidence="3">WDR25-like protein</fullName>
    </submittedName>
</protein>
<name>A0ABY7FDD6_MYAAR</name>
<sequence length="435" mass="49398">MKMSNFEKVHYKSKKAMESLQQYCSDSDESNQNVDEDLSQVNDSSEKPEYFGLFSSDLSENYDRHSKALAHQCSDAIGKTSDKEHEFHKNVPSFSKVTVGDETVSIDRPQSSFWNDIQTSDVKVDINNKEKASKRTWTESKKSKYDIKKKSCNVDYGKSKSIQTVNNCGQIDFSRKIYYIHSKITPMLHTKTSRCRIPFKVEWTNPGHQGVTNRIEWNIPSYSHLLVSCSLDTTVKVWSMWSQLEPCVRQLRVHDRAVRDVQWSGDGRQLLSAGYDKIAAITDVEKGNAVCRFHHPDYVTCSRFHPILPQQFVTGTSSCITLWDSRTADRPIRTLTYKDKFGQVQDVVFSRDGSQLFSCSDLVQGYNLGFDISPDGGTVYSASSDGQLYCYDFQSGRHYRTLSTGLDVVVDVACHPVLPSTLATCAWDGTVQVWH</sequence>
<evidence type="ECO:0000313" key="3">
    <source>
        <dbReference type="EMBL" id="WAR18786.1"/>
    </source>
</evidence>
<dbReference type="EMBL" id="CP111022">
    <property type="protein sequence ID" value="WAR18786.1"/>
    <property type="molecule type" value="Genomic_DNA"/>
</dbReference>
<dbReference type="PROSITE" id="PS50082">
    <property type="entry name" value="WD_REPEATS_2"/>
    <property type="match status" value="1"/>
</dbReference>
<organism evidence="3 4">
    <name type="scientific">Mya arenaria</name>
    <name type="common">Soft-shell clam</name>
    <dbReference type="NCBI Taxonomy" id="6604"/>
    <lineage>
        <taxon>Eukaryota</taxon>
        <taxon>Metazoa</taxon>
        <taxon>Spiralia</taxon>
        <taxon>Lophotrochozoa</taxon>
        <taxon>Mollusca</taxon>
        <taxon>Bivalvia</taxon>
        <taxon>Autobranchia</taxon>
        <taxon>Heteroconchia</taxon>
        <taxon>Euheterodonta</taxon>
        <taxon>Imparidentia</taxon>
        <taxon>Neoheterodontei</taxon>
        <taxon>Myida</taxon>
        <taxon>Myoidea</taxon>
        <taxon>Myidae</taxon>
        <taxon>Mya</taxon>
    </lineage>
</organism>
<dbReference type="SUPFAM" id="SSF50978">
    <property type="entry name" value="WD40 repeat-like"/>
    <property type="match status" value="1"/>
</dbReference>
<feature type="region of interest" description="Disordered" evidence="2">
    <location>
        <begin position="20"/>
        <end position="47"/>
    </location>
</feature>
<proteinExistence type="predicted"/>
<gene>
    <name evidence="3" type="ORF">MAR_000624</name>
</gene>
<keyword evidence="1" id="KW-0853">WD repeat</keyword>
<dbReference type="InterPro" id="IPR015943">
    <property type="entry name" value="WD40/YVTN_repeat-like_dom_sf"/>
</dbReference>
<feature type="repeat" description="WD" evidence="1">
    <location>
        <begin position="251"/>
        <end position="292"/>
    </location>
</feature>
<evidence type="ECO:0000256" key="1">
    <source>
        <dbReference type="PROSITE-ProRule" id="PRU00221"/>
    </source>
</evidence>
<dbReference type="PANTHER" id="PTHR44566">
    <property type="entry name" value="TRANSDUCIN/WD40 REPEAT-LIKE SUPERFAMILY PROTEIN"/>
    <property type="match status" value="1"/>
</dbReference>
<dbReference type="Pfam" id="PF00400">
    <property type="entry name" value="WD40"/>
    <property type="match status" value="3"/>
</dbReference>
<dbReference type="PANTHER" id="PTHR44566:SF1">
    <property type="entry name" value="WD REPEAT-CONTAINING PROTEIN 25"/>
    <property type="match status" value="1"/>
</dbReference>
<evidence type="ECO:0000256" key="2">
    <source>
        <dbReference type="SAM" id="MobiDB-lite"/>
    </source>
</evidence>
<evidence type="ECO:0000313" key="4">
    <source>
        <dbReference type="Proteomes" id="UP001164746"/>
    </source>
</evidence>
<dbReference type="Proteomes" id="UP001164746">
    <property type="component" value="Chromosome 11"/>
</dbReference>